<dbReference type="OrthoDB" id="40579at2759"/>
<dbReference type="SFLD" id="SFLDG01129">
    <property type="entry name" value="C1.5:_HAD__Beta-PGM__Phosphata"/>
    <property type="match status" value="1"/>
</dbReference>
<keyword evidence="4" id="KW-0460">Magnesium</keyword>
<evidence type="ECO:0000256" key="7">
    <source>
        <dbReference type="ARBA" id="ARBA00049369"/>
    </source>
</evidence>
<reference evidence="10" key="1">
    <citation type="journal article" date="2019" name="Plant J.">
        <title>Chlorella vulgaris genome assembly and annotation reveals the molecular basis for metabolic acclimation to high light conditions.</title>
        <authorList>
            <person name="Cecchin M."/>
            <person name="Marcolungo L."/>
            <person name="Rossato M."/>
            <person name="Girolomoni L."/>
            <person name="Cosentino E."/>
            <person name="Cuine S."/>
            <person name="Li-Beisson Y."/>
            <person name="Delledonne M."/>
            <person name="Ballottari M."/>
        </authorList>
    </citation>
    <scope>NUCLEOTIDE SEQUENCE</scope>
    <source>
        <strain evidence="10">211/11P</strain>
    </source>
</reference>
<keyword evidence="11" id="KW-1185">Reference proteome</keyword>
<dbReference type="Pfam" id="PF00702">
    <property type="entry name" value="Hydrolase"/>
    <property type="match status" value="1"/>
</dbReference>
<organism evidence="10 11">
    <name type="scientific">Chlorella vulgaris</name>
    <name type="common">Green alga</name>
    <dbReference type="NCBI Taxonomy" id="3077"/>
    <lineage>
        <taxon>Eukaryota</taxon>
        <taxon>Viridiplantae</taxon>
        <taxon>Chlorophyta</taxon>
        <taxon>core chlorophytes</taxon>
        <taxon>Trebouxiophyceae</taxon>
        <taxon>Chlorellales</taxon>
        <taxon>Chlorellaceae</taxon>
        <taxon>Chlorella clade</taxon>
        <taxon>Chlorella</taxon>
    </lineage>
</organism>
<evidence type="ECO:0000313" key="11">
    <source>
        <dbReference type="Proteomes" id="UP001055712"/>
    </source>
</evidence>
<dbReference type="NCBIfam" id="TIGR01509">
    <property type="entry name" value="HAD-SF-IA-v3"/>
    <property type="match status" value="1"/>
</dbReference>
<evidence type="ECO:0000256" key="1">
    <source>
        <dbReference type="ARBA" id="ARBA00001946"/>
    </source>
</evidence>
<evidence type="ECO:0000256" key="9">
    <source>
        <dbReference type="SAM" id="MobiDB-lite"/>
    </source>
</evidence>
<dbReference type="EC" id="3.1.3.21" evidence="5"/>
<dbReference type="FunFam" id="1.10.150.240:FF:000001">
    <property type="entry name" value="Haloacid dehalogenase-like hydrolase domain"/>
    <property type="match status" value="1"/>
</dbReference>
<sequence length="236" mass="25910">MQLGQVTHVIFDMDGLLLDTEGMYTVVQQKLASKFGKEFTWALKSKMMGLKAIEAARVLVSELDLEGQITPEQFLSDREEALDEMFPDAQLLPGAERLLRHLAACEVPFALATSSHLRHFNLKTTLHGDLFSLFDHRVTGDQISNGKPAPDIFLHAASLWQPPPAPSSCLVFEDAPSGVAAAKAAGMRCVMVPDSRLDRALCDGADQLLTSLESFDPEQWGLPPFPDAQPQQRPEA</sequence>
<dbReference type="Gene3D" id="3.40.50.1000">
    <property type="entry name" value="HAD superfamily/HAD-like"/>
    <property type="match status" value="1"/>
</dbReference>
<evidence type="ECO:0000256" key="5">
    <source>
        <dbReference type="ARBA" id="ARBA00038981"/>
    </source>
</evidence>
<dbReference type="InterPro" id="IPR023198">
    <property type="entry name" value="PGP-like_dom2"/>
</dbReference>
<dbReference type="PANTHER" id="PTHR18901">
    <property type="entry name" value="2-DEOXYGLUCOSE-6-PHOSPHATE PHOSPHATASE 2"/>
    <property type="match status" value="1"/>
</dbReference>
<protein>
    <recommendedName>
        <fullName evidence="5">glycerol-1-phosphatase</fullName>
        <ecNumber evidence="5">3.1.3.21</ecNumber>
    </recommendedName>
</protein>
<dbReference type="GO" id="GO:0046872">
    <property type="term" value="F:metal ion binding"/>
    <property type="evidence" value="ECO:0007669"/>
    <property type="project" value="UniProtKB-KW"/>
</dbReference>
<dbReference type="GO" id="GO:0043136">
    <property type="term" value="F:sn-glycerol 3-phosphatase activity"/>
    <property type="evidence" value="ECO:0007669"/>
    <property type="project" value="UniProtKB-ARBA"/>
</dbReference>
<dbReference type="EMBL" id="SIDB01000013">
    <property type="protein sequence ID" value="KAI3424095.1"/>
    <property type="molecule type" value="Genomic_DNA"/>
</dbReference>
<dbReference type="SFLD" id="SFLDS00003">
    <property type="entry name" value="Haloacid_Dehalogenase"/>
    <property type="match status" value="1"/>
</dbReference>
<dbReference type="SFLD" id="SFLDG01135">
    <property type="entry name" value="C1.5.6:_HAD__Beta-PGM__Phospha"/>
    <property type="match status" value="1"/>
</dbReference>
<dbReference type="GO" id="GO:0006114">
    <property type="term" value="P:glycerol biosynthetic process"/>
    <property type="evidence" value="ECO:0007669"/>
    <property type="project" value="UniProtKB-ARBA"/>
</dbReference>
<comment type="caution">
    <text evidence="10">The sequence shown here is derived from an EMBL/GenBank/DDBJ whole genome shotgun (WGS) entry which is preliminary data.</text>
</comment>
<dbReference type="SUPFAM" id="SSF56784">
    <property type="entry name" value="HAD-like"/>
    <property type="match status" value="1"/>
</dbReference>
<accession>A0A9D4TF57</accession>
<comment type="similarity">
    <text evidence="8">Belongs to the HAD-like hydrolase superfamily. DOG/GPP family.</text>
</comment>
<keyword evidence="3" id="KW-0378">Hydrolase</keyword>
<keyword evidence="2" id="KW-0479">Metal-binding</keyword>
<dbReference type="Gene3D" id="1.10.150.240">
    <property type="entry name" value="Putative phosphatase, domain 2"/>
    <property type="match status" value="1"/>
</dbReference>
<evidence type="ECO:0000256" key="8">
    <source>
        <dbReference type="ARBA" id="ARBA00061496"/>
    </source>
</evidence>
<evidence type="ECO:0000256" key="2">
    <source>
        <dbReference type="ARBA" id="ARBA00022723"/>
    </source>
</evidence>
<dbReference type="InterPro" id="IPR036412">
    <property type="entry name" value="HAD-like_sf"/>
</dbReference>
<reference evidence="10" key="2">
    <citation type="submission" date="2020-11" db="EMBL/GenBank/DDBJ databases">
        <authorList>
            <person name="Cecchin M."/>
            <person name="Marcolungo L."/>
            <person name="Rossato M."/>
            <person name="Girolomoni L."/>
            <person name="Cosentino E."/>
            <person name="Cuine S."/>
            <person name="Li-Beisson Y."/>
            <person name="Delledonne M."/>
            <person name="Ballottari M."/>
        </authorList>
    </citation>
    <scope>NUCLEOTIDE SEQUENCE</scope>
    <source>
        <strain evidence="10">211/11P</strain>
        <tissue evidence="10">Whole cell</tissue>
    </source>
</reference>
<dbReference type="FunFam" id="3.40.50.1000:FF:000055">
    <property type="entry name" value="Haloacid dehalogenase-like hydrolase family protein"/>
    <property type="match status" value="1"/>
</dbReference>
<name>A0A9D4TF57_CHLVU</name>
<comment type="catalytic activity">
    <reaction evidence="7">
        <text>sn-glycerol 1-phosphate + H2O = glycerol + phosphate</text>
        <dbReference type="Rhea" id="RHEA:46084"/>
        <dbReference type="ChEBI" id="CHEBI:15377"/>
        <dbReference type="ChEBI" id="CHEBI:17754"/>
        <dbReference type="ChEBI" id="CHEBI:43474"/>
        <dbReference type="ChEBI" id="CHEBI:57685"/>
        <dbReference type="EC" id="3.1.3.21"/>
    </reaction>
</comment>
<feature type="region of interest" description="Disordered" evidence="9">
    <location>
        <begin position="216"/>
        <end position="236"/>
    </location>
</feature>
<dbReference type="Proteomes" id="UP001055712">
    <property type="component" value="Unassembled WGS sequence"/>
</dbReference>
<evidence type="ECO:0000256" key="4">
    <source>
        <dbReference type="ARBA" id="ARBA00022842"/>
    </source>
</evidence>
<evidence type="ECO:0000256" key="6">
    <source>
        <dbReference type="ARBA" id="ARBA00048354"/>
    </source>
</evidence>
<dbReference type="InterPro" id="IPR023214">
    <property type="entry name" value="HAD_sf"/>
</dbReference>
<comment type="catalytic activity">
    <reaction evidence="6">
        <text>sn-glycerol 3-phosphate + H2O = glycerol + phosphate</text>
        <dbReference type="Rhea" id="RHEA:66372"/>
        <dbReference type="ChEBI" id="CHEBI:15377"/>
        <dbReference type="ChEBI" id="CHEBI:17754"/>
        <dbReference type="ChEBI" id="CHEBI:43474"/>
        <dbReference type="ChEBI" id="CHEBI:57597"/>
        <dbReference type="EC" id="3.1.3.21"/>
    </reaction>
</comment>
<dbReference type="AlphaFoldDB" id="A0A9D4TF57"/>
<evidence type="ECO:0000313" key="10">
    <source>
        <dbReference type="EMBL" id="KAI3424095.1"/>
    </source>
</evidence>
<gene>
    <name evidence="10" type="ORF">D9Q98_009457</name>
</gene>
<comment type="cofactor">
    <cofactor evidence="1">
        <name>Mg(2+)</name>
        <dbReference type="ChEBI" id="CHEBI:18420"/>
    </cofactor>
</comment>
<dbReference type="InterPro" id="IPR006439">
    <property type="entry name" value="HAD-SF_hydro_IA"/>
</dbReference>
<dbReference type="PANTHER" id="PTHR18901:SF38">
    <property type="entry name" value="PSEUDOURIDINE-5'-PHOSPHATASE"/>
    <property type="match status" value="1"/>
</dbReference>
<proteinExistence type="inferred from homology"/>
<evidence type="ECO:0000256" key="3">
    <source>
        <dbReference type="ARBA" id="ARBA00022801"/>
    </source>
</evidence>